<name>A0ABS7ZPP9_9GAMM</name>
<evidence type="ECO:0000256" key="1">
    <source>
        <dbReference type="ARBA" id="ARBA00010333"/>
    </source>
</evidence>
<evidence type="ECO:0000313" key="5">
    <source>
        <dbReference type="EMBL" id="MCA6062461.1"/>
    </source>
</evidence>
<keyword evidence="2 3" id="KW-0732">Signal</keyword>
<evidence type="ECO:0000259" key="4">
    <source>
        <dbReference type="SMART" id="SM00062"/>
    </source>
</evidence>
<keyword evidence="6" id="KW-1185">Reference proteome</keyword>
<dbReference type="Gene3D" id="3.40.190.10">
    <property type="entry name" value="Periplasmic binding protein-like II"/>
    <property type="match status" value="2"/>
</dbReference>
<protein>
    <submittedName>
        <fullName evidence="5">Transporter substrate-binding domain-containing protein</fullName>
    </submittedName>
</protein>
<evidence type="ECO:0000313" key="6">
    <source>
        <dbReference type="Proteomes" id="UP000714380"/>
    </source>
</evidence>
<feature type="signal peptide" evidence="3">
    <location>
        <begin position="1"/>
        <end position="26"/>
    </location>
</feature>
<dbReference type="PANTHER" id="PTHR35936:SF25">
    <property type="entry name" value="ABC TRANSPORTER SUBSTRATE-BINDING PROTEIN"/>
    <property type="match status" value="1"/>
</dbReference>
<evidence type="ECO:0000256" key="3">
    <source>
        <dbReference type="SAM" id="SignalP"/>
    </source>
</evidence>
<dbReference type="EMBL" id="JAEDAH010000010">
    <property type="protein sequence ID" value="MCA6062461.1"/>
    <property type="molecule type" value="Genomic_DNA"/>
</dbReference>
<feature type="domain" description="Solute-binding protein family 3/N-terminal" evidence="4">
    <location>
        <begin position="33"/>
        <end position="264"/>
    </location>
</feature>
<dbReference type="SUPFAM" id="SSF53850">
    <property type="entry name" value="Periplasmic binding protein-like II"/>
    <property type="match status" value="1"/>
</dbReference>
<dbReference type="RefSeq" id="WP_225671497.1">
    <property type="nucleotide sequence ID" value="NZ_JAEDAH010000010.1"/>
</dbReference>
<comment type="similarity">
    <text evidence="1">Belongs to the bacterial solute-binding protein 3 family.</text>
</comment>
<gene>
    <name evidence="5" type="ORF">I9W95_02460</name>
</gene>
<organism evidence="5 6">
    <name type="scientific">Thalassolituus marinus</name>
    <dbReference type="NCBI Taxonomy" id="671053"/>
    <lineage>
        <taxon>Bacteria</taxon>
        <taxon>Pseudomonadati</taxon>
        <taxon>Pseudomonadota</taxon>
        <taxon>Gammaproteobacteria</taxon>
        <taxon>Oceanospirillales</taxon>
        <taxon>Oceanospirillaceae</taxon>
        <taxon>Thalassolituus</taxon>
    </lineage>
</organism>
<evidence type="ECO:0000256" key="2">
    <source>
        <dbReference type="ARBA" id="ARBA00022729"/>
    </source>
</evidence>
<feature type="chain" id="PRO_5046583391" evidence="3">
    <location>
        <begin position="27"/>
        <end position="264"/>
    </location>
</feature>
<dbReference type="PANTHER" id="PTHR35936">
    <property type="entry name" value="MEMBRANE-BOUND LYTIC MUREIN TRANSGLYCOSYLASE F"/>
    <property type="match status" value="1"/>
</dbReference>
<dbReference type="Pfam" id="PF00497">
    <property type="entry name" value="SBP_bac_3"/>
    <property type="match status" value="1"/>
</dbReference>
<dbReference type="Proteomes" id="UP000714380">
    <property type="component" value="Unassembled WGS sequence"/>
</dbReference>
<sequence length="264" mass="30142">MLRHSACLSTIVLASIALLLSPLCRADVCPRQPVRIGYEPWLPYTYQADDGSYTGLDLDVISRVLERLGCQYDYVERPWKRLLLELETGDLHLTGGASLTAERNIWGAFSVPYRDERVELLVRKGTRDHFGKVDSLHAFLDKGFSLGHTRDYFYGDEFEQVSRLPEFYHLVQPGGDDLANLHKLEHQRMDGFLTDPYSAAAAIRTHGLNLRVTPLLTVYRSDIHVLFSRRSVSNELIVAFDQQLELMLKSGELQQLISQYLNED</sequence>
<dbReference type="SMART" id="SM00062">
    <property type="entry name" value="PBPb"/>
    <property type="match status" value="1"/>
</dbReference>
<proteinExistence type="inferred from homology"/>
<comment type="caution">
    <text evidence="5">The sequence shown here is derived from an EMBL/GenBank/DDBJ whole genome shotgun (WGS) entry which is preliminary data.</text>
</comment>
<accession>A0ABS7ZPP9</accession>
<dbReference type="InterPro" id="IPR001638">
    <property type="entry name" value="Solute-binding_3/MltF_N"/>
</dbReference>
<reference evidence="5 6" key="1">
    <citation type="submission" date="2020-12" db="EMBL/GenBank/DDBJ databases">
        <title>Novel Thalassolituus-related marine hydrocarbonoclastic bacteria mediated algae-derived hydrocarbons mineralization in twilight zone of the northern South China Sea.</title>
        <authorList>
            <person name="Dong C."/>
        </authorList>
    </citation>
    <scope>NUCLEOTIDE SEQUENCE [LARGE SCALE GENOMIC DNA]</scope>
    <source>
        <strain evidence="5 6">IMCC1826</strain>
    </source>
</reference>